<name>A0A167QRD1_9HYPO</name>
<evidence type="ECO:0000313" key="2">
    <source>
        <dbReference type="Proteomes" id="UP000076874"/>
    </source>
</evidence>
<evidence type="ECO:0000313" key="1">
    <source>
        <dbReference type="EMBL" id="OAA57883.1"/>
    </source>
</evidence>
<dbReference type="Gene3D" id="1.10.720.60">
    <property type="match status" value="1"/>
</dbReference>
<reference evidence="1 2" key="1">
    <citation type="journal article" date="2016" name="Genome Biol. Evol.">
        <title>Divergent and convergent evolution of fungal pathogenicity.</title>
        <authorList>
            <person name="Shang Y."/>
            <person name="Xiao G."/>
            <person name="Zheng P."/>
            <person name="Cen K."/>
            <person name="Zhan S."/>
            <person name="Wang C."/>
        </authorList>
    </citation>
    <scope>NUCLEOTIDE SEQUENCE [LARGE SCALE GENOMIC DNA]</scope>
    <source>
        <strain evidence="1 2">RCEF 264</strain>
    </source>
</reference>
<dbReference type="SUPFAM" id="SSF56784">
    <property type="entry name" value="HAD-like"/>
    <property type="match status" value="1"/>
</dbReference>
<dbReference type="AlphaFoldDB" id="A0A167QRD1"/>
<dbReference type="Proteomes" id="UP000076874">
    <property type="component" value="Unassembled WGS sequence"/>
</dbReference>
<comment type="caution">
    <text evidence="1">The sequence shown here is derived from an EMBL/GenBank/DDBJ whole genome shotgun (WGS) entry which is preliminary data.</text>
</comment>
<accession>A0A167QRD1</accession>
<sequence>MAASTAAAAKKAIQVVLLDIEPFLLALAWDDLANYPYSLRALPETLAAQWDSPAFAPYRAAFPAEHRASPAAVTAHVHDLVARDVKASYLKGLQGLLWAAGYRSGALTAPLYPDVLPALRAWHDDAGIALMVYSSGSVAAQKLLFQHTSTVEEEAATAAGDEKTTETKHLGEDVTPLFADYFDTVNAGPKTAASSYAAILAAHRDDYPDAGRWLFLSDNVLEVAAAKEAGLQSYVVQRPGNAPLAASVAETHRVVTTFEGLEL</sequence>
<keyword evidence="2" id="KW-1185">Reference proteome</keyword>
<proteinExistence type="predicted"/>
<organism evidence="1 2">
    <name type="scientific">Niveomyces insectorum RCEF 264</name>
    <dbReference type="NCBI Taxonomy" id="1081102"/>
    <lineage>
        <taxon>Eukaryota</taxon>
        <taxon>Fungi</taxon>
        <taxon>Dikarya</taxon>
        <taxon>Ascomycota</taxon>
        <taxon>Pezizomycotina</taxon>
        <taxon>Sordariomycetes</taxon>
        <taxon>Hypocreomycetidae</taxon>
        <taxon>Hypocreales</taxon>
        <taxon>Cordycipitaceae</taxon>
        <taxon>Niveomyces</taxon>
    </lineage>
</organism>
<dbReference type="SFLD" id="SFLDS00003">
    <property type="entry name" value="Haloacid_Dehalogenase"/>
    <property type="match status" value="1"/>
</dbReference>
<dbReference type="OrthoDB" id="272500at2759"/>
<gene>
    <name evidence="1" type="ORF">SPI_06768</name>
</gene>
<dbReference type="PANTHER" id="PTHR20371:SF1">
    <property type="entry name" value="ENOLASE-PHOSPHATASE E1"/>
    <property type="match status" value="1"/>
</dbReference>
<dbReference type="GO" id="GO:0043874">
    <property type="term" value="F:acireductone synthase activity"/>
    <property type="evidence" value="ECO:0007669"/>
    <property type="project" value="TreeGrafter"/>
</dbReference>
<dbReference type="InterPro" id="IPR023214">
    <property type="entry name" value="HAD_sf"/>
</dbReference>
<dbReference type="SFLD" id="SFLDG01133">
    <property type="entry name" value="C1.5.4:_Enolase-phosphatase_Li"/>
    <property type="match status" value="1"/>
</dbReference>
<dbReference type="GO" id="GO:0019509">
    <property type="term" value="P:L-methionine salvage from methylthioadenosine"/>
    <property type="evidence" value="ECO:0007669"/>
    <property type="project" value="TreeGrafter"/>
</dbReference>
<dbReference type="EMBL" id="AZHD01000013">
    <property type="protein sequence ID" value="OAA57883.1"/>
    <property type="molecule type" value="Genomic_DNA"/>
</dbReference>
<dbReference type="Gene3D" id="3.40.50.1000">
    <property type="entry name" value="HAD superfamily/HAD-like"/>
    <property type="match status" value="1"/>
</dbReference>
<dbReference type="PANTHER" id="PTHR20371">
    <property type="entry name" value="ENOLASE-PHOSPHATASE E1"/>
    <property type="match status" value="1"/>
</dbReference>
<dbReference type="SFLD" id="SFLDG01129">
    <property type="entry name" value="C1.5:_HAD__Beta-PGM__Phosphata"/>
    <property type="match status" value="1"/>
</dbReference>
<dbReference type="InterPro" id="IPR036412">
    <property type="entry name" value="HAD-like_sf"/>
</dbReference>
<dbReference type="STRING" id="1081102.A0A167QRD1"/>
<protein>
    <submittedName>
        <fullName evidence="1">Enolase-phosphatase e-1s</fullName>
    </submittedName>
</protein>